<reference evidence="8 9" key="1">
    <citation type="submission" date="2020-08" db="EMBL/GenBank/DDBJ databases">
        <title>Genomic Encyclopedia of Type Strains, Phase IV (KMG-IV): sequencing the most valuable type-strain genomes for metagenomic binning, comparative biology and taxonomic classification.</title>
        <authorList>
            <person name="Goeker M."/>
        </authorList>
    </citation>
    <scope>NUCLEOTIDE SEQUENCE [LARGE SCALE GENOMIC DNA]</scope>
    <source>
        <strain evidence="8 9">DSM 22975</strain>
    </source>
</reference>
<dbReference type="GO" id="GO:0005829">
    <property type="term" value="C:cytosol"/>
    <property type="evidence" value="ECO:0007669"/>
    <property type="project" value="TreeGrafter"/>
</dbReference>
<dbReference type="SUPFAM" id="SSF116842">
    <property type="entry name" value="XseB-like"/>
    <property type="match status" value="1"/>
</dbReference>
<keyword evidence="3 6" id="KW-0540">Nuclease</keyword>
<dbReference type="RefSeq" id="WP_188025849.1">
    <property type="nucleotide sequence ID" value="NZ_JACHGR010000003.1"/>
</dbReference>
<evidence type="ECO:0000256" key="7">
    <source>
        <dbReference type="SAM" id="Coils"/>
    </source>
</evidence>
<evidence type="ECO:0000313" key="9">
    <source>
        <dbReference type="Proteomes" id="UP000585721"/>
    </source>
</evidence>
<dbReference type="PANTHER" id="PTHR34137:SF1">
    <property type="entry name" value="EXODEOXYRIBONUCLEASE 7 SMALL SUBUNIT"/>
    <property type="match status" value="1"/>
</dbReference>
<evidence type="ECO:0000256" key="2">
    <source>
        <dbReference type="ARBA" id="ARBA00022490"/>
    </source>
</evidence>
<dbReference type="NCBIfam" id="NF002137">
    <property type="entry name" value="PRK00977.1-1"/>
    <property type="match status" value="1"/>
</dbReference>
<dbReference type="GO" id="GO:0008855">
    <property type="term" value="F:exodeoxyribonuclease VII activity"/>
    <property type="evidence" value="ECO:0007669"/>
    <property type="project" value="UniProtKB-UniRule"/>
</dbReference>
<proteinExistence type="inferred from homology"/>
<keyword evidence="7" id="KW-0175">Coiled coil</keyword>
<evidence type="ECO:0000256" key="1">
    <source>
        <dbReference type="ARBA" id="ARBA00009998"/>
    </source>
</evidence>
<organism evidence="8 9">
    <name type="scientific">Tolumonas osonensis</name>
    <dbReference type="NCBI Taxonomy" id="675874"/>
    <lineage>
        <taxon>Bacteria</taxon>
        <taxon>Pseudomonadati</taxon>
        <taxon>Pseudomonadota</taxon>
        <taxon>Gammaproteobacteria</taxon>
        <taxon>Aeromonadales</taxon>
        <taxon>Aeromonadaceae</taxon>
        <taxon>Tolumonas</taxon>
    </lineage>
</organism>
<evidence type="ECO:0000256" key="3">
    <source>
        <dbReference type="ARBA" id="ARBA00022722"/>
    </source>
</evidence>
<keyword evidence="2 6" id="KW-0963">Cytoplasm</keyword>
<dbReference type="GO" id="GO:0006308">
    <property type="term" value="P:DNA catabolic process"/>
    <property type="evidence" value="ECO:0007669"/>
    <property type="project" value="UniProtKB-UniRule"/>
</dbReference>
<comment type="subunit">
    <text evidence="6">Heterooligomer composed of large and small subunits.</text>
</comment>
<dbReference type="InterPro" id="IPR003761">
    <property type="entry name" value="Exonuc_VII_S"/>
</dbReference>
<evidence type="ECO:0000313" key="8">
    <source>
        <dbReference type="EMBL" id="MBB6055054.1"/>
    </source>
</evidence>
<comment type="function">
    <text evidence="6">Bidirectionally degrades single-stranded DNA into large acid-insoluble oligonucleotides, which are then degraded further into small acid-soluble oligonucleotides.</text>
</comment>
<comment type="caution">
    <text evidence="8">The sequence shown here is derived from an EMBL/GenBank/DDBJ whole genome shotgun (WGS) entry which is preliminary data.</text>
</comment>
<dbReference type="NCBIfam" id="NF002140">
    <property type="entry name" value="PRK00977.1-4"/>
    <property type="match status" value="1"/>
</dbReference>
<feature type="coiled-coil region" evidence="7">
    <location>
        <begin position="36"/>
        <end position="66"/>
    </location>
</feature>
<sequence>MAAKKTESLSFDAALGELEQIVQQLEQGDLPLESALKQFERGIQLARVSKQKLEQAEQQVQILLQQGSQEKLVPFSVEQTSDQAAEEE</sequence>
<gene>
    <name evidence="6" type="primary">xseB</name>
    <name evidence="8" type="ORF">HNR75_000936</name>
</gene>
<dbReference type="NCBIfam" id="TIGR01280">
    <property type="entry name" value="xseB"/>
    <property type="match status" value="1"/>
</dbReference>
<dbReference type="HAMAP" id="MF_00337">
    <property type="entry name" value="Exonuc_7_S"/>
    <property type="match status" value="1"/>
</dbReference>
<keyword evidence="4 6" id="KW-0378">Hydrolase</keyword>
<dbReference type="Gene3D" id="1.10.287.1040">
    <property type="entry name" value="Exonuclease VII, small subunit"/>
    <property type="match status" value="1"/>
</dbReference>
<dbReference type="PANTHER" id="PTHR34137">
    <property type="entry name" value="EXODEOXYRIBONUCLEASE 7 SMALL SUBUNIT"/>
    <property type="match status" value="1"/>
</dbReference>
<dbReference type="EC" id="3.1.11.6" evidence="6"/>
<evidence type="ECO:0000256" key="5">
    <source>
        <dbReference type="ARBA" id="ARBA00022839"/>
    </source>
</evidence>
<evidence type="ECO:0000256" key="4">
    <source>
        <dbReference type="ARBA" id="ARBA00022801"/>
    </source>
</evidence>
<protein>
    <recommendedName>
        <fullName evidence="6">Exodeoxyribonuclease 7 small subunit</fullName>
        <ecNumber evidence="6">3.1.11.6</ecNumber>
    </recommendedName>
    <alternativeName>
        <fullName evidence="6">Exodeoxyribonuclease VII small subunit</fullName>
        <shortName evidence="6">Exonuclease VII small subunit</shortName>
    </alternativeName>
</protein>
<dbReference type="InterPro" id="IPR037004">
    <property type="entry name" value="Exonuc_VII_ssu_sf"/>
</dbReference>
<keyword evidence="5 6" id="KW-0269">Exonuclease</keyword>
<comment type="subcellular location">
    <subcellularLocation>
        <location evidence="6">Cytoplasm</location>
    </subcellularLocation>
</comment>
<keyword evidence="9" id="KW-1185">Reference proteome</keyword>
<accession>A0A841G7E7</accession>
<evidence type="ECO:0000256" key="6">
    <source>
        <dbReference type="HAMAP-Rule" id="MF_00337"/>
    </source>
</evidence>
<dbReference type="Proteomes" id="UP000585721">
    <property type="component" value="Unassembled WGS sequence"/>
</dbReference>
<dbReference type="Pfam" id="PF02609">
    <property type="entry name" value="Exonuc_VII_S"/>
    <property type="match status" value="1"/>
</dbReference>
<dbReference type="EMBL" id="JACHGR010000003">
    <property type="protein sequence ID" value="MBB6055054.1"/>
    <property type="molecule type" value="Genomic_DNA"/>
</dbReference>
<dbReference type="GO" id="GO:0009318">
    <property type="term" value="C:exodeoxyribonuclease VII complex"/>
    <property type="evidence" value="ECO:0007669"/>
    <property type="project" value="UniProtKB-UniRule"/>
</dbReference>
<comment type="catalytic activity">
    <reaction evidence="6">
        <text>Exonucleolytic cleavage in either 5'- to 3'- or 3'- to 5'-direction to yield nucleoside 5'-phosphates.</text>
        <dbReference type="EC" id="3.1.11.6"/>
    </reaction>
</comment>
<comment type="similarity">
    <text evidence="1 6">Belongs to the XseB family.</text>
</comment>
<dbReference type="AlphaFoldDB" id="A0A841G7E7"/>
<name>A0A841G7E7_9GAMM</name>